<evidence type="ECO:0000256" key="4">
    <source>
        <dbReference type="ARBA" id="ARBA00022691"/>
    </source>
</evidence>
<dbReference type="Proteomes" id="UP000251889">
    <property type="component" value="Unassembled WGS sequence"/>
</dbReference>
<keyword evidence="4" id="KW-0949">S-adenosyl-L-methionine</keyword>
<dbReference type="PANTHER" id="PTHR45875">
    <property type="entry name" value="METHYLTRANSFERASE N6AMT1"/>
    <property type="match status" value="1"/>
</dbReference>
<dbReference type="PANTHER" id="PTHR45875:SF1">
    <property type="entry name" value="METHYLTRANSFERASE N6AMT1"/>
    <property type="match status" value="1"/>
</dbReference>
<protein>
    <submittedName>
        <fullName evidence="6">Methyltransferase</fullName>
    </submittedName>
</protein>
<dbReference type="GO" id="GO:0035657">
    <property type="term" value="C:eRF1 methyltransferase complex"/>
    <property type="evidence" value="ECO:0007669"/>
    <property type="project" value="TreeGrafter"/>
</dbReference>
<dbReference type="GO" id="GO:0008170">
    <property type="term" value="F:N-methyltransferase activity"/>
    <property type="evidence" value="ECO:0007669"/>
    <property type="project" value="UniProtKB-ARBA"/>
</dbReference>
<dbReference type="GO" id="GO:0008276">
    <property type="term" value="F:protein methyltransferase activity"/>
    <property type="evidence" value="ECO:0007669"/>
    <property type="project" value="TreeGrafter"/>
</dbReference>
<accession>A0A364Y931</accession>
<keyword evidence="3 6" id="KW-0808">Transferase</keyword>
<dbReference type="InterPro" id="IPR029063">
    <property type="entry name" value="SAM-dependent_MTases_sf"/>
</dbReference>
<dbReference type="GO" id="GO:0003676">
    <property type="term" value="F:nucleic acid binding"/>
    <property type="evidence" value="ECO:0007669"/>
    <property type="project" value="InterPro"/>
</dbReference>
<name>A0A364Y931_9BACT</name>
<evidence type="ECO:0000256" key="1">
    <source>
        <dbReference type="ARBA" id="ARBA00006149"/>
    </source>
</evidence>
<organism evidence="6 7">
    <name type="scientific">Pseudochryseolinea flava</name>
    <dbReference type="NCBI Taxonomy" id="2059302"/>
    <lineage>
        <taxon>Bacteria</taxon>
        <taxon>Pseudomonadati</taxon>
        <taxon>Bacteroidota</taxon>
        <taxon>Cytophagia</taxon>
        <taxon>Cytophagales</taxon>
        <taxon>Fulvivirgaceae</taxon>
        <taxon>Pseudochryseolinea</taxon>
    </lineage>
</organism>
<comment type="caution">
    <text evidence="6">The sequence shown here is derived from an EMBL/GenBank/DDBJ whole genome shotgun (WGS) entry which is preliminary data.</text>
</comment>
<dbReference type="Pfam" id="PF05175">
    <property type="entry name" value="MTS"/>
    <property type="match status" value="1"/>
</dbReference>
<dbReference type="PROSITE" id="PS00092">
    <property type="entry name" value="N6_MTASE"/>
    <property type="match status" value="1"/>
</dbReference>
<dbReference type="InterPro" id="IPR002052">
    <property type="entry name" value="DNA_methylase_N6_adenine_CS"/>
</dbReference>
<evidence type="ECO:0000313" key="6">
    <source>
        <dbReference type="EMBL" id="RAW02752.1"/>
    </source>
</evidence>
<dbReference type="GO" id="GO:0008757">
    <property type="term" value="F:S-adenosylmethionine-dependent methyltransferase activity"/>
    <property type="evidence" value="ECO:0007669"/>
    <property type="project" value="TreeGrafter"/>
</dbReference>
<evidence type="ECO:0000256" key="2">
    <source>
        <dbReference type="ARBA" id="ARBA00022603"/>
    </source>
</evidence>
<dbReference type="EMBL" id="QMFY01000001">
    <property type="protein sequence ID" value="RAW02752.1"/>
    <property type="molecule type" value="Genomic_DNA"/>
</dbReference>
<sequence>MRKFFTTLVGFPLRVATQWYLSKTRIFRYDALRIRVSSGVFHPGFFFSTRYLLSFLKTQQLTGKKFLELGCGSGVISVFAAKKGARVTACDINEKAVADATENGLFNKVPLTVVHSDLFSNLTESFDWIVINPPYYPADPKDEAQHAWYCGEHHQYFERLFSDVGKYTTQDGKVLMILSEVCDLQTIFNIAAKHKFAFETISERNVWADGKNYLYWIVPSKHLSKSEV</sequence>
<comment type="similarity">
    <text evidence="1">Belongs to the eukaryotic/archaeal PrmC-related family.</text>
</comment>
<dbReference type="SUPFAM" id="SSF53335">
    <property type="entry name" value="S-adenosyl-L-methionine-dependent methyltransferases"/>
    <property type="match status" value="1"/>
</dbReference>
<gene>
    <name evidence="6" type="ORF">DQQ10_01190</name>
</gene>
<evidence type="ECO:0000256" key="3">
    <source>
        <dbReference type="ARBA" id="ARBA00022679"/>
    </source>
</evidence>
<dbReference type="GO" id="GO:0032259">
    <property type="term" value="P:methylation"/>
    <property type="evidence" value="ECO:0007669"/>
    <property type="project" value="UniProtKB-KW"/>
</dbReference>
<dbReference type="Gene3D" id="3.40.50.150">
    <property type="entry name" value="Vaccinia Virus protein VP39"/>
    <property type="match status" value="1"/>
</dbReference>
<evidence type="ECO:0000259" key="5">
    <source>
        <dbReference type="Pfam" id="PF05175"/>
    </source>
</evidence>
<keyword evidence="2 6" id="KW-0489">Methyltransferase</keyword>
<evidence type="ECO:0000313" key="7">
    <source>
        <dbReference type="Proteomes" id="UP000251889"/>
    </source>
</evidence>
<dbReference type="InterPro" id="IPR052190">
    <property type="entry name" value="Euk-Arch_PrmC-MTase"/>
</dbReference>
<dbReference type="RefSeq" id="WP_112744968.1">
    <property type="nucleotide sequence ID" value="NZ_QMFY01000001.1"/>
</dbReference>
<feature type="domain" description="Methyltransferase small" evidence="5">
    <location>
        <begin position="33"/>
        <end position="138"/>
    </location>
</feature>
<dbReference type="InterPro" id="IPR007848">
    <property type="entry name" value="Small_mtfrase_dom"/>
</dbReference>
<dbReference type="AlphaFoldDB" id="A0A364Y931"/>
<reference evidence="6 7" key="1">
    <citation type="submission" date="2018-06" db="EMBL/GenBank/DDBJ databases">
        <title>Chryseolinea flavus sp. nov., a member of the phylum Bacteroidetes isolated from soil.</title>
        <authorList>
            <person name="Li Y."/>
            <person name="Wang J."/>
        </authorList>
    </citation>
    <scope>NUCLEOTIDE SEQUENCE [LARGE SCALE GENOMIC DNA]</scope>
    <source>
        <strain evidence="6 7">SDU1-6</strain>
    </source>
</reference>
<keyword evidence="7" id="KW-1185">Reference proteome</keyword>
<dbReference type="OrthoDB" id="267914at2"/>
<proteinExistence type="inferred from homology"/>
<dbReference type="CDD" id="cd02440">
    <property type="entry name" value="AdoMet_MTases"/>
    <property type="match status" value="1"/>
</dbReference>